<dbReference type="PROSITE" id="PS50157">
    <property type="entry name" value="ZINC_FINGER_C2H2_2"/>
    <property type="match status" value="1"/>
</dbReference>
<feature type="compositionally biased region" description="Polar residues" evidence="2">
    <location>
        <begin position="1"/>
        <end position="17"/>
    </location>
</feature>
<keyword evidence="1" id="KW-0862">Zinc</keyword>
<feature type="region of interest" description="Disordered" evidence="2">
    <location>
        <begin position="153"/>
        <end position="181"/>
    </location>
</feature>
<evidence type="ECO:0000313" key="4">
    <source>
        <dbReference type="EMBL" id="KAK1629634.1"/>
    </source>
</evidence>
<dbReference type="PROSITE" id="PS00028">
    <property type="entry name" value="ZINC_FINGER_C2H2_1"/>
    <property type="match status" value="1"/>
</dbReference>
<evidence type="ECO:0000313" key="5">
    <source>
        <dbReference type="Proteomes" id="UP001231189"/>
    </source>
</evidence>
<keyword evidence="1" id="KW-0863">Zinc-finger</keyword>
<protein>
    <recommendedName>
        <fullName evidence="3">C2H2-type domain-containing protein</fullName>
    </recommendedName>
</protein>
<sequence>MESTGSCTRSTAATSQALAIRGEGNKLAQKNPESSRAPSYSSASKKKAPDILLPFKCKYCPRMFATARGRTVHETKVHKDLRRVRQNKKQKEHRHLAPAGPLLFKSTRSAANAYLGTEGGGQVRSLREVNNGETAHGINNFPSLRSGTMPMFPPKGSDSSSLPGPSFAALAPAEHGNGRTGDAVHLGRLQVQYMPKVNQDDGIDLTLRL</sequence>
<dbReference type="AlphaFoldDB" id="A0AAD8RR48"/>
<proteinExistence type="predicted"/>
<feature type="domain" description="C2H2-type" evidence="3">
    <location>
        <begin position="55"/>
        <end position="83"/>
    </location>
</feature>
<keyword evidence="5" id="KW-1185">Reference proteome</keyword>
<gene>
    <name evidence="4" type="ORF">QYE76_003949</name>
</gene>
<name>A0AAD8RR48_LOLMU</name>
<dbReference type="GO" id="GO:0008270">
    <property type="term" value="F:zinc ion binding"/>
    <property type="evidence" value="ECO:0007669"/>
    <property type="project" value="UniProtKB-KW"/>
</dbReference>
<reference evidence="4" key="1">
    <citation type="submission" date="2023-07" db="EMBL/GenBank/DDBJ databases">
        <title>A chromosome-level genome assembly of Lolium multiflorum.</title>
        <authorList>
            <person name="Chen Y."/>
            <person name="Copetti D."/>
            <person name="Kolliker R."/>
            <person name="Studer B."/>
        </authorList>
    </citation>
    <scope>NUCLEOTIDE SEQUENCE</scope>
    <source>
        <strain evidence="4">02402/16</strain>
        <tissue evidence="4">Leaf</tissue>
    </source>
</reference>
<evidence type="ECO:0000256" key="1">
    <source>
        <dbReference type="PROSITE-ProRule" id="PRU00042"/>
    </source>
</evidence>
<evidence type="ECO:0000256" key="2">
    <source>
        <dbReference type="SAM" id="MobiDB-lite"/>
    </source>
</evidence>
<evidence type="ECO:0000259" key="3">
    <source>
        <dbReference type="PROSITE" id="PS50157"/>
    </source>
</evidence>
<comment type="caution">
    <text evidence="4">The sequence shown here is derived from an EMBL/GenBank/DDBJ whole genome shotgun (WGS) entry which is preliminary data.</text>
</comment>
<accession>A0AAD8RR48</accession>
<dbReference type="EMBL" id="JAUUTY010000005">
    <property type="protein sequence ID" value="KAK1629634.1"/>
    <property type="molecule type" value="Genomic_DNA"/>
</dbReference>
<dbReference type="InterPro" id="IPR013087">
    <property type="entry name" value="Znf_C2H2_type"/>
</dbReference>
<feature type="region of interest" description="Disordered" evidence="2">
    <location>
        <begin position="1"/>
        <end position="45"/>
    </location>
</feature>
<keyword evidence="1" id="KW-0479">Metal-binding</keyword>
<feature type="compositionally biased region" description="Low complexity" evidence="2">
    <location>
        <begin position="32"/>
        <end position="43"/>
    </location>
</feature>
<organism evidence="4 5">
    <name type="scientific">Lolium multiflorum</name>
    <name type="common">Italian ryegrass</name>
    <name type="synonym">Lolium perenne subsp. multiflorum</name>
    <dbReference type="NCBI Taxonomy" id="4521"/>
    <lineage>
        <taxon>Eukaryota</taxon>
        <taxon>Viridiplantae</taxon>
        <taxon>Streptophyta</taxon>
        <taxon>Embryophyta</taxon>
        <taxon>Tracheophyta</taxon>
        <taxon>Spermatophyta</taxon>
        <taxon>Magnoliopsida</taxon>
        <taxon>Liliopsida</taxon>
        <taxon>Poales</taxon>
        <taxon>Poaceae</taxon>
        <taxon>BOP clade</taxon>
        <taxon>Pooideae</taxon>
        <taxon>Poodae</taxon>
        <taxon>Poeae</taxon>
        <taxon>Poeae Chloroplast Group 2 (Poeae type)</taxon>
        <taxon>Loliodinae</taxon>
        <taxon>Loliinae</taxon>
        <taxon>Lolium</taxon>
    </lineage>
</organism>
<dbReference type="Proteomes" id="UP001231189">
    <property type="component" value="Unassembled WGS sequence"/>
</dbReference>